<accession>A0A840VH99</accession>
<reference evidence="3 4" key="1">
    <citation type="submission" date="2020-08" db="EMBL/GenBank/DDBJ databases">
        <title>Sequencing the genomes of 1000 actinobacteria strains.</title>
        <authorList>
            <person name="Klenk H.-P."/>
        </authorList>
    </citation>
    <scope>NUCLEOTIDE SEQUENCE [LARGE SCALE GENOMIC DNA]</scope>
    <source>
        <strain evidence="3 4">DSM 103125</strain>
    </source>
</reference>
<dbReference type="Gene3D" id="3.40.1350.10">
    <property type="match status" value="1"/>
</dbReference>
<dbReference type="AlphaFoldDB" id="A0A840VH99"/>
<keyword evidence="4" id="KW-1185">Reference proteome</keyword>
<evidence type="ECO:0000313" key="3">
    <source>
        <dbReference type="EMBL" id="MBB5476203.1"/>
    </source>
</evidence>
<evidence type="ECO:0000256" key="1">
    <source>
        <dbReference type="SAM" id="MobiDB-lite"/>
    </source>
</evidence>
<organism evidence="3 4">
    <name type="scientific">Micromonospora parathelypteridis</name>
    <dbReference type="NCBI Taxonomy" id="1839617"/>
    <lineage>
        <taxon>Bacteria</taxon>
        <taxon>Bacillati</taxon>
        <taxon>Actinomycetota</taxon>
        <taxon>Actinomycetes</taxon>
        <taxon>Micromonosporales</taxon>
        <taxon>Micromonosporaceae</taxon>
        <taxon>Micromonospora</taxon>
    </lineage>
</organism>
<dbReference type="EMBL" id="JACHDP010000001">
    <property type="protein sequence ID" value="MBB5476203.1"/>
    <property type="molecule type" value="Genomic_DNA"/>
</dbReference>
<proteinExistence type="predicted"/>
<protein>
    <recommendedName>
        <fullName evidence="2">PD(D/E)XK endonuclease domain-containing protein</fullName>
    </recommendedName>
</protein>
<comment type="caution">
    <text evidence="3">The sequence shown here is derived from an EMBL/GenBank/DDBJ whole genome shotgun (WGS) entry which is preliminary data.</text>
</comment>
<name>A0A840VH99_9ACTN</name>
<gene>
    <name evidence="3" type="ORF">HNR20_000708</name>
</gene>
<feature type="region of interest" description="Disordered" evidence="1">
    <location>
        <begin position="57"/>
        <end position="78"/>
    </location>
</feature>
<dbReference type="InterPro" id="IPR021671">
    <property type="entry name" value="PD(D/E)XK_Endonuc"/>
</dbReference>
<dbReference type="GO" id="GO:0003676">
    <property type="term" value="F:nucleic acid binding"/>
    <property type="evidence" value="ECO:0007669"/>
    <property type="project" value="InterPro"/>
</dbReference>
<dbReference type="Pfam" id="PF11645">
    <property type="entry name" value="PDDEXK_5"/>
    <property type="match status" value="1"/>
</dbReference>
<dbReference type="RefSeq" id="WP_184176457.1">
    <property type="nucleotide sequence ID" value="NZ_BMNF01000003.1"/>
</dbReference>
<dbReference type="InterPro" id="IPR011856">
    <property type="entry name" value="tRNA_endonuc-like_dom_sf"/>
</dbReference>
<evidence type="ECO:0000313" key="4">
    <source>
        <dbReference type="Proteomes" id="UP000586947"/>
    </source>
</evidence>
<sequence>MGSQRTYTDEQVRDAVKSASCWADVMEALGKSRTYPQTFVKRTATELGLDVSHLGRQNSSVPVPPQAHHFSRPPAPDGRSGLSIAARWFLDRGYNVSVPLEPAVYDLIAESDDGLKRVQVKTTAAVERRSGRYRVRLLRSSYQAAAELNSRGRVRQVPYTNDEVDYFFVATAAGTTYLLPFAVVRNVRSSIVLDEKYAAFVV</sequence>
<feature type="domain" description="PD(D/E)XK endonuclease" evidence="2">
    <location>
        <begin position="89"/>
        <end position="195"/>
    </location>
</feature>
<dbReference type="Proteomes" id="UP000586947">
    <property type="component" value="Unassembled WGS sequence"/>
</dbReference>
<evidence type="ECO:0000259" key="2">
    <source>
        <dbReference type="Pfam" id="PF11645"/>
    </source>
</evidence>